<keyword evidence="1" id="KW-1133">Transmembrane helix</keyword>
<dbReference type="RefSeq" id="WP_180306868.1">
    <property type="nucleotide sequence ID" value="NZ_CP058952.1"/>
</dbReference>
<keyword evidence="1" id="KW-0812">Transmembrane</keyword>
<reference evidence="2 3" key="1">
    <citation type="journal article" date="2016" name="Int. J. Syst. Evol. Microbiol.">
        <title>Chitinibacter fontanus sp. nov., isolated from a spring.</title>
        <authorList>
            <person name="Sheu S.Y."/>
            <person name="Li Y.S."/>
            <person name="Young C.C."/>
            <person name="Chen W.M."/>
        </authorList>
    </citation>
    <scope>NUCLEOTIDE SEQUENCE [LARGE SCALE GENOMIC DNA]</scope>
    <source>
        <strain evidence="2 3">STM-7</strain>
    </source>
</reference>
<protein>
    <submittedName>
        <fullName evidence="2">DUF2065 domain-containing protein</fullName>
    </submittedName>
</protein>
<dbReference type="Pfam" id="PF09838">
    <property type="entry name" value="DUF2065"/>
    <property type="match status" value="1"/>
</dbReference>
<accession>A0A7D5VBM3</accession>
<gene>
    <name evidence="2" type="ORF">HZU75_15390</name>
</gene>
<evidence type="ECO:0000256" key="1">
    <source>
        <dbReference type="SAM" id="Phobius"/>
    </source>
</evidence>
<keyword evidence="3" id="KW-1185">Reference proteome</keyword>
<organism evidence="2 3">
    <name type="scientific">Chitinibacter fontanus</name>
    <dbReference type="NCBI Taxonomy" id="1737446"/>
    <lineage>
        <taxon>Bacteria</taxon>
        <taxon>Pseudomonadati</taxon>
        <taxon>Pseudomonadota</taxon>
        <taxon>Betaproteobacteria</taxon>
        <taxon>Neisseriales</taxon>
        <taxon>Chitinibacteraceae</taxon>
        <taxon>Chitinibacter</taxon>
    </lineage>
</organism>
<feature type="transmembrane region" description="Helical" evidence="1">
    <location>
        <begin position="44"/>
        <end position="60"/>
    </location>
</feature>
<dbReference type="AlphaFoldDB" id="A0A7D5VBM3"/>
<dbReference type="PANTHER" id="PTHR38602:SF1">
    <property type="entry name" value="INNER MEMBRANE PROTEIN"/>
    <property type="match status" value="1"/>
</dbReference>
<proteinExistence type="predicted"/>
<dbReference type="PANTHER" id="PTHR38602">
    <property type="entry name" value="INNER MEMBRANE PROTEIN-RELATED"/>
    <property type="match status" value="1"/>
</dbReference>
<dbReference type="Proteomes" id="UP000510822">
    <property type="component" value="Chromosome"/>
</dbReference>
<dbReference type="EMBL" id="CP058952">
    <property type="protein sequence ID" value="QLI82794.1"/>
    <property type="molecule type" value="Genomic_DNA"/>
</dbReference>
<evidence type="ECO:0000313" key="2">
    <source>
        <dbReference type="EMBL" id="QLI82794.1"/>
    </source>
</evidence>
<sequence length="61" mass="6746">MSTALWLGLGLMLVFEGIMPFALPHIWRSALRRMAQMTDNQIRLLGFCSLIVGLVISLAAT</sequence>
<dbReference type="KEGG" id="cfon:HZU75_15390"/>
<keyword evidence="1" id="KW-0472">Membrane</keyword>
<feature type="transmembrane region" description="Helical" evidence="1">
    <location>
        <begin position="6"/>
        <end position="23"/>
    </location>
</feature>
<evidence type="ECO:0000313" key="3">
    <source>
        <dbReference type="Proteomes" id="UP000510822"/>
    </source>
</evidence>
<dbReference type="InterPro" id="IPR019201">
    <property type="entry name" value="DUF2065"/>
</dbReference>
<name>A0A7D5VBM3_9NEIS</name>